<keyword evidence="7" id="KW-0472">Membrane</keyword>
<dbReference type="EMBL" id="LXFE01000400">
    <property type="protein sequence ID" value="OLL25457.1"/>
    <property type="molecule type" value="Genomic_DNA"/>
</dbReference>
<evidence type="ECO:0000256" key="1">
    <source>
        <dbReference type="ARBA" id="ARBA00001971"/>
    </source>
</evidence>
<dbReference type="InterPro" id="IPR001128">
    <property type="entry name" value="Cyt_P450"/>
</dbReference>
<dbReference type="PANTHER" id="PTHR46206:SF7">
    <property type="entry name" value="P450, PUTATIVE (EUROFUNG)-RELATED"/>
    <property type="match status" value="1"/>
</dbReference>
<keyword evidence="4" id="KW-0560">Oxidoreductase</keyword>
<keyword evidence="6" id="KW-0349">Heme</keyword>
<evidence type="ECO:0000256" key="2">
    <source>
        <dbReference type="ARBA" id="ARBA00010617"/>
    </source>
</evidence>
<dbReference type="GO" id="GO:0004497">
    <property type="term" value="F:monooxygenase activity"/>
    <property type="evidence" value="ECO:0007669"/>
    <property type="project" value="InterPro"/>
</dbReference>
<feature type="binding site" description="axial binding residue" evidence="6">
    <location>
        <position position="504"/>
    </location>
    <ligand>
        <name>heme</name>
        <dbReference type="ChEBI" id="CHEBI:30413"/>
    </ligand>
    <ligandPart>
        <name>Fe</name>
        <dbReference type="ChEBI" id="CHEBI:18248"/>
    </ligandPart>
</feature>
<keyword evidence="9" id="KW-1185">Reference proteome</keyword>
<dbReference type="OrthoDB" id="1844152at2759"/>
<dbReference type="GO" id="GO:0016705">
    <property type="term" value="F:oxidoreductase activity, acting on paired donors, with incorporation or reduction of molecular oxygen"/>
    <property type="evidence" value="ECO:0007669"/>
    <property type="project" value="InterPro"/>
</dbReference>
<sequence>MIWEASPLESFPNARWFSDFWMKELDFPAHGTNLLWRIITENSGVKCLQKNPLFPVSENNPVVCALDTNKSMADRILHVATMPVRVAKNVIHYNTTEALIAIISVFVLLWIIRGYRKMLYPPILRGLPLFGMLLRFVNQSKYIVEDGIRQFGGRAFGFKIAGLKYFISRNAQDIQFAADEYDAFSVKEYFRLINFDVVVGAEFFESEIYTMLIRENLLSAHKLSRFSAVTEDASKQFLRQYPFDKDQKISRWLQDYMIFVLSRMIIGGESYDEPELLRAFRAINDDSVSAMGFASLLPRRFKHLAGYRIRKHLQVIRKILIPVIKHRRKEPNKYFDFLKWILQQPISNEKTSDLVAIILYVALTNLISGLPNAFYDIIEIPGYQDELLREVKYASVHEVRPQHAGGPWNCLRGSIYESLRMASQMTGPARLLTKEVNLPSDPKVTLPVGSVFSLSAYLASYNSNNWGSDWDTFKSTRFHSHRSDRYVNAFHSSYLAFGLGRNMCPGRFFGVQTIMIMLRELMIIYEFETPIQKSAKQIDKYTWKNGQVIRKEVQVLVVRR</sequence>
<dbReference type="InterPro" id="IPR036396">
    <property type="entry name" value="Cyt_P450_sf"/>
</dbReference>
<evidence type="ECO:0000256" key="5">
    <source>
        <dbReference type="ARBA" id="ARBA00023004"/>
    </source>
</evidence>
<keyword evidence="7" id="KW-1133">Transmembrane helix</keyword>
<evidence type="ECO:0000313" key="8">
    <source>
        <dbReference type="EMBL" id="OLL25457.1"/>
    </source>
</evidence>
<accession>A0A1U7LS19</accession>
<dbReference type="GO" id="GO:0005506">
    <property type="term" value="F:iron ion binding"/>
    <property type="evidence" value="ECO:0007669"/>
    <property type="project" value="InterPro"/>
</dbReference>
<dbReference type="GO" id="GO:0020037">
    <property type="term" value="F:heme binding"/>
    <property type="evidence" value="ECO:0007669"/>
    <property type="project" value="InterPro"/>
</dbReference>
<comment type="similarity">
    <text evidence="2">Belongs to the cytochrome P450 family.</text>
</comment>
<dbReference type="STRING" id="1198029.A0A1U7LS19"/>
<comment type="cofactor">
    <cofactor evidence="1 6">
        <name>heme</name>
        <dbReference type="ChEBI" id="CHEBI:30413"/>
    </cofactor>
</comment>
<dbReference type="AlphaFoldDB" id="A0A1U7LS19"/>
<dbReference type="Pfam" id="PF00067">
    <property type="entry name" value="p450"/>
    <property type="match status" value="1"/>
</dbReference>
<dbReference type="Gene3D" id="1.10.630.10">
    <property type="entry name" value="Cytochrome P450"/>
    <property type="match status" value="1"/>
</dbReference>
<dbReference type="PANTHER" id="PTHR46206">
    <property type="entry name" value="CYTOCHROME P450"/>
    <property type="match status" value="1"/>
</dbReference>
<comment type="caution">
    <text evidence="8">The sequence shown here is derived from an EMBL/GenBank/DDBJ whole genome shotgun (WGS) entry which is preliminary data.</text>
</comment>
<dbReference type="OMA" id="HTHTWHI"/>
<keyword evidence="3 6" id="KW-0479">Metal-binding</keyword>
<evidence type="ECO:0000313" key="9">
    <source>
        <dbReference type="Proteomes" id="UP000186594"/>
    </source>
</evidence>
<evidence type="ECO:0000256" key="4">
    <source>
        <dbReference type="ARBA" id="ARBA00023002"/>
    </source>
</evidence>
<proteinExistence type="inferred from homology"/>
<name>A0A1U7LS19_NEOID</name>
<evidence type="ECO:0000256" key="6">
    <source>
        <dbReference type="PIRSR" id="PIRSR602403-1"/>
    </source>
</evidence>
<keyword evidence="7" id="KW-0812">Transmembrane</keyword>
<reference evidence="8 9" key="1">
    <citation type="submission" date="2016-04" db="EMBL/GenBank/DDBJ databases">
        <title>Evolutionary innovation and constraint leading to complex multicellularity in the Ascomycota.</title>
        <authorList>
            <person name="Cisse O."/>
            <person name="Nguyen A."/>
            <person name="Hewitt D.A."/>
            <person name="Jedd G."/>
            <person name="Stajich J.E."/>
        </authorList>
    </citation>
    <scope>NUCLEOTIDE SEQUENCE [LARGE SCALE GENOMIC DNA]</scope>
    <source>
        <strain evidence="8 9">DAH-3</strain>
    </source>
</reference>
<organism evidence="8 9">
    <name type="scientific">Neolecta irregularis (strain DAH-3)</name>
    <dbReference type="NCBI Taxonomy" id="1198029"/>
    <lineage>
        <taxon>Eukaryota</taxon>
        <taxon>Fungi</taxon>
        <taxon>Dikarya</taxon>
        <taxon>Ascomycota</taxon>
        <taxon>Taphrinomycotina</taxon>
        <taxon>Neolectales</taxon>
        <taxon>Neolectaceae</taxon>
        <taxon>Neolecta</taxon>
    </lineage>
</organism>
<evidence type="ECO:0000256" key="7">
    <source>
        <dbReference type="SAM" id="Phobius"/>
    </source>
</evidence>
<feature type="transmembrane region" description="Helical" evidence="7">
    <location>
        <begin position="91"/>
        <end position="112"/>
    </location>
</feature>
<gene>
    <name evidence="8" type="ORF">NEOLI_001158</name>
</gene>
<evidence type="ECO:0000256" key="3">
    <source>
        <dbReference type="ARBA" id="ARBA00022723"/>
    </source>
</evidence>
<dbReference type="Proteomes" id="UP000186594">
    <property type="component" value="Unassembled WGS sequence"/>
</dbReference>
<dbReference type="SUPFAM" id="SSF48264">
    <property type="entry name" value="Cytochrome P450"/>
    <property type="match status" value="1"/>
</dbReference>
<dbReference type="PRINTS" id="PR00465">
    <property type="entry name" value="EP450IV"/>
</dbReference>
<keyword evidence="5 6" id="KW-0408">Iron</keyword>
<protein>
    <submittedName>
        <fullName evidence="8">Ent-kaurene oxidase</fullName>
    </submittedName>
</protein>
<dbReference type="InterPro" id="IPR002403">
    <property type="entry name" value="Cyt_P450_E_grp-IV"/>
</dbReference>